<dbReference type="EMBL" id="CAKLDI010000002">
    <property type="protein sequence ID" value="CAH0535642.1"/>
    <property type="molecule type" value="Genomic_DNA"/>
</dbReference>
<dbReference type="Proteomes" id="UP000838672">
    <property type="component" value="Unassembled WGS sequence"/>
</dbReference>
<keyword evidence="3" id="KW-1185">Reference proteome</keyword>
<dbReference type="Gene3D" id="1.25.40.10">
    <property type="entry name" value="Tetratricopeptide repeat domain"/>
    <property type="match status" value="1"/>
</dbReference>
<feature type="signal peptide" evidence="1">
    <location>
        <begin position="1"/>
        <end position="17"/>
    </location>
</feature>
<keyword evidence="1" id="KW-0732">Signal</keyword>
<evidence type="ECO:0008006" key="4">
    <source>
        <dbReference type="Google" id="ProtNLM"/>
    </source>
</evidence>
<dbReference type="Pfam" id="PF08238">
    <property type="entry name" value="Sel1"/>
    <property type="match status" value="6"/>
</dbReference>
<dbReference type="InterPro" id="IPR006597">
    <property type="entry name" value="Sel1-like"/>
</dbReference>
<accession>A0ABM8ZY76</accession>
<proteinExistence type="predicted"/>
<gene>
    <name evidence="2" type="ORF">VST7929_03156</name>
</gene>
<protein>
    <recommendedName>
        <fullName evidence="4">Sel1 repeat family protein</fullName>
    </recommendedName>
</protein>
<evidence type="ECO:0000313" key="2">
    <source>
        <dbReference type="EMBL" id="CAH0535642.1"/>
    </source>
</evidence>
<dbReference type="PANTHER" id="PTHR11102">
    <property type="entry name" value="SEL-1-LIKE PROTEIN"/>
    <property type="match status" value="1"/>
</dbReference>
<dbReference type="PANTHER" id="PTHR11102:SF160">
    <property type="entry name" value="ERAD-ASSOCIATED E3 UBIQUITIN-PROTEIN LIGASE COMPONENT HRD3"/>
    <property type="match status" value="1"/>
</dbReference>
<reference evidence="2" key="1">
    <citation type="submission" date="2021-11" db="EMBL/GenBank/DDBJ databases">
        <authorList>
            <person name="Rodrigo-Torres L."/>
            <person name="Arahal R. D."/>
            <person name="Lucena T."/>
        </authorList>
    </citation>
    <scope>NUCLEOTIDE SEQUENCE</scope>
    <source>
        <strain evidence="2">CECT 7929</strain>
    </source>
</reference>
<evidence type="ECO:0000256" key="1">
    <source>
        <dbReference type="SAM" id="SignalP"/>
    </source>
</evidence>
<name>A0ABM8ZY76_9VIBR</name>
<dbReference type="SUPFAM" id="SSF81901">
    <property type="entry name" value="HCP-like"/>
    <property type="match status" value="2"/>
</dbReference>
<dbReference type="InterPro" id="IPR050767">
    <property type="entry name" value="Sel1_AlgK"/>
</dbReference>
<dbReference type="InterPro" id="IPR011990">
    <property type="entry name" value="TPR-like_helical_dom_sf"/>
</dbReference>
<feature type="chain" id="PRO_5045154458" description="Sel1 repeat family protein" evidence="1">
    <location>
        <begin position="18"/>
        <end position="436"/>
    </location>
</feature>
<comment type="caution">
    <text evidence="2">The sequence shown here is derived from an EMBL/GenBank/DDBJ whole genome shotgun (WGS) entry which is preliminary data.</text>
</comment>
<sequence length="436" mass="49606">MKDIKLALMMFALWMLAGCQSTQSLHTAKALNELEVSLQQANYTQVQAIAEKAQQGDAKAQFEMGYLSIIEAFPENTYLDAFDWIMASAQQGYAHAQYYAGLFYLDDEIAPPDLTSAQYWLELAAAQQHTPAMYELATLYSYFRPQMGLPMDSEKTIYWLKQAAALNLVDAQYDLARFYLYGVHGLEKNHAQAMHWIAKLQQIQDPRGNYLLGLDHYLGLTQAVNEQAGLKYLHLSADQDYAPAQYDLALHYFEHHEPQIAFNWATRAAQSQDPDALLMLGRFYFSGTSVEVDRAKALSLFHQAADLGLPEAQTLVVLFDLENAKTSEQKRAAVERLRQQAKAHNPHAQEEMMLLYFTQDPKHASDAEQFVSLEHAFMWAVILKQHPDFSEMSERSRQKLTAAIKRFNRQITLSRIATLIDTANICVISNYQKCPL</sequence>
<dbReference type="RefSeq" id="WP_237468544.1">
    <property type="nucleotide sequence ID" value="NZ_CAKLDI010000002.1"/>
</dbReference>
<dbReference type="SMART" id="SM00671">
    <property type="entry name" value="SEL1"/>
    <property type="match status" value="7"/>
</dbReference>
<evidence type="ECO:0000313" key="3">
    <source>
        <dbReference type="Proteomes" id="UP000838672"/>
    </source>
</evidence>
<dbReference type="PROSITE" id="PS51257">
    <property type="entry name" value="PROKAR_LIPOPROTEIN"/>
    <property type="match status" value="1"/>
</dbReference>
<organism evidence="2 3">
    <name type="scientific">Vibrio stylophorae</name>
    <dbReference type="NCBI Taxonomy" id="659351"/>
    <lineage>
        <taxon>Bacteria</taxon>
        <taxon>Pseudomonadati</taxon>
        <taxon>Pseudomonadota</taxon>
        <taxon>Gammaproteobacteria</taxon>
        <taxon>Vibrionales</taxon>
        <taxon>Vibrionaceae</taxon>
        <taxon>Vibrio</taxon>
    </lineage>
</organism>